<evidence type="ECO:0000313" key="1">
    <source>
        <dbReference type="Proteomes" id="UP001652625"/>
    </source>
</evidence>
<organism evidence="1 2">
    <name type="scientific">Hydra vulgaris</name>
    <name type="common">Hydra</name>
    <name type="synonym">Hydra attenuata</name>
    <dbReference type="NCBI Taxonomy" id="6087"/>
    <lineage>
        <taxon>Eukaryota</taxon>
        <taxon>Metazoa</taxon>
        <taxon>Cnidaria</taxon>
        <taxon>Hydrozoa</taxon>
        <taxon>Hydroidolina</taxon>
        <taxon>Anthoathecata</taxon>
        <taxon>Aplanulata</taxon>
        <taxon>Hydridae</taxon>
        <taxon>Hydra</taxon>
    </lineage>
</organism>
<dbReference type="InterPro" id="IPR052579">
    <property type="entry name" value="Zinc_finger_SWIM"/>
</dbReference>
<dbReference type="GeneID" id="136088028"/>
<sequence length="154" mass="18016">MAEHECIKHAFPQINLLCIFHVLCCMSREITTSKMNIFEAQRLISLKALKKLTYATTEKEYETLRDEFRKVMPPSVVNYVEVNWHACRFEWVHCSQQQNVIFGECTNCLKPINRRIKAVVSLLSLLPIFFKDLLTVIACLQQERGHKHNRTGSY</sequence>
<accession>A0ABM4D0L2</accession>
<keyword evidence="1" id="KW-1185">Reference proteome</keyword>
<dbReference type="RefSeq" id="XP_065667740.1">
    <property type="nucleotide sequence ID" value="XM_065811668.1"/>
</dbReference>
<protein>
    <submittedName>
        <fullName evidence="2">Uncharacterized protein LOC136088028</fullName>
    </submittedName>
</protein>
<name>A0ABM4D0L2_HYDVU</name>
<dbReference type="Proteomes" id="UP001652625">
    <property type="component" value="Chromosome 12"/>
</dbReference>
<dbReference type="PANTHER" id="PTHR31569">
    <property type="entry name" value="SWIM-TYPE DOMAIN-CONTAINING PROTEIN"/>
    <property type="match status" value="1"/>
</dbReference>
<dbReference type="PANTHER" id="PTHR31569:SF4">
    <property type="entry name" value="SWIM-TYPE DOMAIN-CONTAINING PROTEIN"/>
    <property type="match status" value="1"/>
</dbReference>
<evidence type="ECO:0000313" key="2">
    <source>
        <dbReference type="RefSeq" id="XP_065667740.1"/>
    </source>
</evidence>
<gene>
    <name evidence="2" type="primary">LOC136088028</name>
</gene>
<reference evidence="2" key="1">
    <citation type="submission" date="2025-08" db="UniProtKB">
        <authorList>
            <consortium name="RefSeq"/>
        </authorList>
    </citation>
    <scope>IDENTIFICATION</scope>
</reference>
<proteinExistence type="predicted"/>